<reference evidence="1" key="1">
    <citation type="submission" date="2021-01" db="EMBL/GenBank/DDBJ databases">
        <authorList>
            <person name="Corre E."/>
            <person name="Pelletier E."/>
            <person name="Niang G."/>
            <person name="Scheremetjew M."/>
            <person name="Finn R."/>
            <person name="Kale V."/>
            <person name="Holt S."/>
            <person name="Cochrane G."/>
            <person name="Meng A."/>
            <person name="Brown T."/>
            <person name="Cohen L."/>
        </authorList>
    </citation>
    <scope>NUCLEOTIDE SEQUENCE</scope>
    <source>
        <strain evidence="1">GSBS06</strain>
    </source>
</reference>
<dbReference type="AlphaFoldDB" id="A0A7S3PJ95"/>
<protein>
    <submittedName>
        <fullName evidence="1">Uncharacterized protein</fullName>
    </submittedName>
</protein>
<proteinExistence type="predicted"/>
<dbReference type="EMBL" id="HBIN01014870">
    <property type="protein sequence ID" value="CAE0441136.1"/>
    <property type="molecule type" value="Transcribed_RNA"/>
</dbReference>
<name>A0A7S3PJ95_9STRA</name>
<accession>A0A7S3PJ95</accession>
<evidence type="ECO:0000313" key="1">
    <source>
        <dbReference type="EMBL" id="CAE0441136.1"/>
    </source>
</evidence>
<sequence length="182" mass="20929">MADELVYFRGSPWSLKCVWAAHLLGFGTIYQEKLIFSEYNFPMGQLGLRFRLGDWSSPITIPILFPKASSEQPLRSSYDILHFLNNKAEEYKTSNFNVAETGNTEHVSSLSLKDEQVIQWDMRLDTVMRFLRGLMMKYDDITPYLVPIPVHYIPGALSLISSIQKKYFISKYGEVDTQISKG</sequence>
<gene>
    <name evidence="1" type="ORF">ASTO00021_LOCUS11277</name>
</gene>
<organism evidence="1">
    <name type="scientific">Aplanochytrium stocchinoi</name>
    <dbReference type="NCBI Taxonomy" id="215587"/>
    <lineage>
        <taxon>Eukaryota</taxon>
        <taxon>Sar</taxon>
        <taxon>Stramenopiles</taxon>
        <taxon>Bigyra</taxon>
        <taxon>Labyrinthulomycetes</taxon>
        <taxon>Thraustochytrida</taxon>
        <taxon>Thraustochytriidae</taxon>
        <taxon>Aplanochytrium</taxon>
    </lineage>
</organism>